<dbReference type="PANTHER" id="PTHR43394">
    <property type="entry name" value="ATP-DEPENDENT PERMEASE MDL1, MITOCHONDRIAL"/>
    <property type="match status" value="1"/>
</dbReference>
<keyword evidence="3" id="KW-0547">Nucleotide-binding</keyword>
<evidence type="ECO:0000313" key="10">
    <source>
        <dbReference type="EMBL" id="MBS7527961.1"/>
    </source>
</evidence>
<keyword evidence="6 7" id="KW-0472">Membrane</keyword>
<dbReference type="InterPro" id="IPR003593">
    <property type="entry name" value="AAA+_ATPase"/>
</dbReference>
<evidence type="ECO:0000256" key="2">
    <source>
        <dbReference type="ARBA" id="ARBA00022692"/>
    </source>
</evidence>
<sequence>MIKQMLNVLTVKGKAMIAAATLAFTMSGLLSTYLMYVIVNVINQGHIDRSRSEMTVLCMLLFAILLLKAGLVIAADMTKHFAGFAVVAKVRESIIRKLKRFSLAFYSKERLGEISTIIHKDVDRLESLVGHFFSVMFSDIIIALILGVWLFTQSLALGLAMIALLPIAVLMLVLGLKRSLLLQKQTNDDLVDMASLFIEYVRSIPLIKAFSENVDFEEKLQNSIRKFGTSAKKQSKAVAIYVGSFSIFFELAYAVMMIAGAVMLYYDMLAIKTFLIFIIFSHEFYKPIGKIEKYWINFLQVKDSYQRVSKILEAPEMSQIQVPQKAGTFEIAYEKVNFAYASNEFALKDVSFELPQGSITALVGPSGSGKTTVANLLLRFWDNESGAIKIGGVDIREMDYDDLLSNISIVMQQVVIFADSIYENIKLGNRNATRAQVMAAAKKAQIHDFIVGLPNGYDTIVGENGVGLSGGQRQRISIARAFVKNAPIVVLDEMTSNVDPVNEVKIQRALSTLAKGRTVMVIAHHLHTIRSADKILVFNAGELVEQGTHESLLKREGLYRQLWQVQASAKEWEFSM</sequence>
<keyword evidence="11" id="KW-1185">Reference proteome</keyword>
<dbReference type="InterPro" id="IPR036640">
    <property type="entry name" value="ABC1_TM_sf"/>
</dbReference>
<dbReference type="SUPFAM" id="SSF52540">
    <property type="entry name" value="P-loop containing nucleoside triphosphate hydrolases"/>
    <property type="match status" value="1"/>
</dbReference>
<reference evidence="10 11" key="1">
    <citation type="submission" date="2021-05" db="EMBL/GenBank/DDBJ databases">
        <title>Fusibacter ferrireducens sp. nov., an anaerobic, sulfur- and Fe-reducing bacterium isolated from the mangrove sediment.</title>
        <authorList>
            <person name="Qiu D."/>
        </authorList>
    </citation>
    <scope>NUCLEOTIDE SEQUENCE [LARGE SCALE GENOMIC DNA]</scope>
    <source>
        <strain evidence="10 11">DSM 12116</strain>
    </source>
</reference>
<evidence type="ECO:0000256" key="7">
    <source>
        <dbReference type="SAM" id="Phobius"/>
    </source>
</evidence>
<evidence type="ECO:0000313" key="11">
    <source>
        <dbReference type="Proteomes" id="UP000746471"/>
    </source>
</evidence>
<dbReference type="InterPro" id="IPR011527">
    <property type="entry name" value="ABC1_TM_dom"/>
</dbReference>
<feature type="transmembrane region" description="Helical" evidence="7">
    <location>
        <begin position="265"/>
        <end position="285"/>
    </location>
</feature>
<dbReference type="EMBL" id="JAHBCL010000028">
    <property type="protein sequence ID" value="MBS7527961.1"/>
    <property type="molecule type" value="Genomic_DNA"/>
</dbReference>
<name>A0ABS5PUC0_9FIRM</name>
<dbReference type="InterPro" id="IPR039421">
    <property type="entry name" value="Type_1_exporter"/>
</dbReference>
<dbReference type="SMART" id="SM00382">
    <property type="entry name" value="AAA"/>
    <property type="match status" value="1"/>
</dbReference>
<dbReference type="Pfam" id="PF00664">
    <property type="entry name" value="ABC_membrane"/>
    <property type="match status" value="1"/>
</dbReference>
<dbReference type="PROSITE" id="PS50893">
    <property type="entry name" value="ABC_TRANSPORTER_2"/>
    <property type="match status" value="1"/>
</dbReference>
<feature type="transmembrane region" description="Helical" evidence="7">
    <location>
        <begin position="54"/>
        <end position="75"/>
    </location>
</feature>
<dbReference type="CDD" id="cd07346">
    <property type="entry name" value="ABC_6TM_exporters"/>
    <property type="match status" value="1"/>
</dbReference>
<evidence type="ECO:0000256" key="1">
    <source>
        <dbReference type="ARBA" id="ARBA00004651"/>
    </source>
</evidence>
<dbReference type="GO" id="GO:0005524">
    <property type="term" value="F:ATP binding"/>
    <property type="evidence" value="ECO:0007669"/>
    <property type="project" value="UniProtKB-KW"/>
</dbReference>
<accession>A0ABS5PUC0</accession>
<evidence type="ECO:0000259" key="9">
    <source>
        <dbReference type="PROSITE" id="PS50929"/>
    </source>
</evidence>
<evidence type="ECO:0000256" key="4">
    <source>
        <dbReference type="ARBA" id="ARBA00022840"/>
    </source>
</evidence>
<dbReference type="PROSITE" id="PS00211">
    <property type="entry name" value="ABC_TRANSPORTER_1"/>
    <property type="match status" value="1"/>
</dbReference>
<organism evidence="10 11">
    <name type="scientific">Fusibacter paucivorans</name>
    <dbReference type="NCBI Taxonomy" id="76009"/>
    <lineage>
        <taxon>Bacteria</taxon>
        <taxon>Bacillati</taxon>
        <taxon>Bacillota</taxon>
        <taxon>Clostridia</taxon>
        <taxon>Eubacteriales</taxon>
        <taxon>Eubacteriales Family XII. Incertae Sedis</taxon>
        <taxon>Fusibacter</taxon>
    </lineage>
</organism>
<feature type="transmembrane region" description="Helical" evidence="7">
    <location>
        <begin position="238"/>
        <end position="259"/>
    </location>
</feature>
<feature type="domain" description="ABC transmembrane type-1" evidence="9">
    <location>
        <begin position="18"/>
        <end position="300"/>
    </location>
</feature>
<keyword evidence="2 7" id="KW-0812">Transmembrane</keyword>
<protein>
    <submittedName>
        <fullName evidence="10">ABC transporter ATP-binding protein</fullName>
    </submittedName>
</protein>
<keyword evidence="4 10" id="KW-0067">ATP-binding</keyword>
<comment type="subcellular location">
    <subcellularLocation>
        <location evidence="1">Cell membrane</location>
        <topology evidence="1">Multi-pass membrane protein</topology>
    </subcellularLocation>
</comment>
<proteinExistence type="predicted"/>
<dbReference type="Gene3D" id="1.20.1560.10">
    <property type="entry name" value="ABC transporter type 1, transmembrane domain"/>
    <property type="match status" value="1"/>
</dbReference>
<gene>
    <name evidence="10" type="ORF">KHM83_14845</name>
</gene>
<feature type="transmembrane region" description="Helical" evidence="7">
    <location>
        <begin position="157"/>
        <end position="176"/>
    </location>
</feature>
<dbReference type="PANTHER" id="PTHR43394:SF1">
    <property type="entry name" value="ATP-BINDING CASSETTE SUB-FAMILY B MEMBER 10, MITOCHONDRIAL"/>
    <property type="match status" value="1"/>
</dbReference>
<feature type="domain" description="ABC transporter" evidence="8">
    <location>
        <begin position="331"/>
        <end position="565"/>
    </location>
</feature>
<feature type="transmembrane region" description="Helical" evidence="7">
    <location>
        <begin position="21"/>
        <end position="42"/>
    </location>
</feature>
<feature type="transmembrane region" description="Helical" evidence="7">
    <location>
        <begin position="128"/>
        <end position="151"/>
    </location>
</feature>
<comment type="caution">
    <text evidence="10">The sequence shown here is derived from an EMBL/GenBank/DDBJ whole genome shotgun (WGS) entry which is preliminary data.</text>
</comment>
<dbReference type="Pfam" id="PF00005">
    <property type="entry name" value="ABC_tran"/>
    <property type="match status" value="1"/>
</dbReference>
<dbReference type="Proteomes" id="UP000746471">
    <property type="component" value="Unassembled WGS sequence"/>
</dbReference>
<evidence type="ECO:0000256" key="6">
    <source>
        <dbReference type="ARBA" id="ARBA00023136"/>
    </source>
</evidence>
<keyword evidence="5 7" id="KW-1133">Transmembrane helix</keyword>
<dbReference type="InterPro" id="IPR027417">
    <property type="entry name" value="P-loop_NTPase"/>
</dbReference>
<dbReference type="SUPFAM" id="SSF90123">
    <property type="entry name" value="ABC transporter transmembrane region"/>
    <property type="match status" value="1"/>
</dbReference>
<dbReference type="InterPro" id="IPR017871">
    <property type="entry name" value="ABC_transporter-like_CS"/>
</dbReference>
<evidence type="ECO:0000259" key="8">
    <source>
        <dbReference type="PROSITE" id="PS50893"/>
    </source>
</evidence>
<dbReference type="PROSITE" id="PS50929">
    <property type="entry name" value="ABC_TM1F"/>
    <property type="match status" value="1"/>
</dbReference>
<evidence type="ECO:0000256" key="5">
    <source>
        <dbReference type="ARBA" id="ARBA00022989"/>
    </source>
</evidence>
<dbReference type="RefSeq" id="WP_213237822.1">
    <property type="nucleotide sequence ID" value="NZ_JAHBCL010000028.1"/>
</dbReference>
<dbReference type="InterPro" id="IPR003439">
    <property type="entry name" value="ABC_transporter-like_ATP-bd"/>
</dbReference>
<dbReference type="Gene3D" id="3.40.50.300">
    <property type="entry name" value="P-loop containing nucleotide triphosphate hydrolases"/>
    <property type="match status" value="1"/>
</dbReference>
<evidence type="ECO:0000256" key="3">
    <source>
        <dbReference type="ARBA" id="ARBA00022741"/>
    </source>
</evidence>